<sequence>MSLLGNLTATFTPKPSCSSYTGYTQVTDISATYYVKGPFPTEGCFPPAYTAEPSHYYSPGLCPSGYTTGCYTRTKKINTVTCCPSIASAAFGCNLAANSSYPVPSTLACLYTAPVATIAPVIQISNGLPVSKETSTVANATIAAFGVVVEYTGDDYLNGVFEQPPNPERFNIARLTYASPANSAHHEKLSLASRAGLGLGICLATGIVAYGMLLLWSKMRRRRPAEPKAGKSQIVPSRVSLIPRQPVPSAELSRVSPKGIHGTGYNAVNTVDDASDSNGIATDNRKRRILDDIFIWKWEVLSLFIGVLSLLAIISLLYVYENRLLKEWRPQVSINAVVSILSAIFKGSLALPLSEGISQLKWLFFTRQPQSLSALDLFDKASRGSWGSVLMITEQFKSRSKSYLASFGAALALIALITDPFAQATITLYSCQRNSTDFASIPRANNYTTRAEQIKLTASTQPIDSVMELAAYIGVLNPPVDSSASIDVLCTTGNWRWM</sequence>
<evidence type="ECO:0000313" key="1">
    <source>
        <dbReference type="EMBL" id="KAJ2977615.1"/>
    </source>
</evidence>
<dbReference type="Proteomes" id="UP001143910">
    <property type="component" value="Unassembled WGS sequence"/>
</dbReference>
<reference evidence="1" key="1">
    <citation type="submission" date="2022-08" db="EMBL/GenBank/DDBJ databases">
        <title>Genome Sequence of Lecanicillium fungicola.</title>
        <authorList>
            <person name="Buettner E."/>
        </authorList>
    </citation>
    <scope>NUCLEOTIDE SEQUENCE</scope>
    <source>
        <strain evidence="1">Babe33</strain>
    </source>
</reference>
<organism evidence="1 2">
    <name type="scientific">Zarea fungicola</name>
    <dbReference type="NCBI Taxonomy" id="93591"/>
    <lineage>
        <taxon>Eukaryota</taxon>
        <taxon>Fungi</taxon>
        <taxon>Dikarya</taxon>
        <taxon>Ascomycota</taxon>
        <taxon>Pezizomycotina</taxon>
        <taxon>Sordariomycetes</taxon>
        <taxon>Hypocreomycetidae</taxon>
        <taxon>Hypocreales</taxon>
        <taxon>Cordycipitaceae</taxon>
        <taxon>Zarea</taxon>
    </lineage>
</organism>
<evidence type="ECO:0000313" key="2">
    <source>
        <dbReference type="Proteomes" id="UP001143910"/>
    </source>
</evidence>
<keyword evidence="2" id="KW-1185">Reference proteome</keyword>
<dbReference type="EMBL" id="JANJQO010000455">
    <property type="protein sequence ID" value="KAJ2977615.1"/>
    <property type="molecule type" value="Genomic_DNA"/>
</dbReference>
<name>A0ACC1NE65_9HYPO</name>
<proteinExistence type="predicted"/>
<accession>A0ACC1NE65</accession>
<comment type="caution">
    <text evidence="1">The sequence shown here is derived from an EMBL/GenBank/DDBJ whole genome shotgun (WGS) entry which is preliminary data.</text>
</comment>
<gene>
    <name evidence="1" type="ORF">NQ176_g4276</name>
</gene>
<protein>
    <submittedName>
        <fullName evidence="1">Uncharacterized protein</fullName>
    </submittedName>
</protein>